<dbReference type="Gene3D" id="1.20.1270.60">
    <property type="entry name" value="Arfaptin homology (AH) domain/BAR domain"/>
    <property type="match status" value="1"/>
</dbReference>
<dbReference type="Proteomes" id="UP000005666">
    <property type="component" value="Chromosome 3"/>
</dbReference>
<dbReference type="AlphaFoldDB" id="G8BRA3"/>
<dbReference type="OMA" id="NIMFATR"/>
<dbReference type="InterPro" id="IPR018859">
    <property type="entry name" value="BAR_dom-cont"/>
</dbReference>
<gene>
    <name evidence="1" type="primary">TPHA0C01230</name>
    <name evidence="1" type="ordered locus">TPHA_0C01230</name>
</gene>
<dbReference type="RefSeq" id="XP_003684713.1">
    <property type="nucleotide sequence ID" value="XM_003684665.1"/>
</dbReference>
<accession>G8BRA3</accession>
<dbReference type="eggNOG" id="ENOG502QQ2V">
    <property type="taxonomic scope" value="Eukaryota"/>
</dbReference>
<evidence type="ECO:0008006" key="3">
    <source>
        <dbReference type="Google" id="ProtNLM"/>
    </source>
</evidence>
<organism evidence="1 2">
    <name type="scientific">Tetrapisispora phaffii (strain ATCC 24235 / CBS 4417 / NBRC 1672 / NRRL Y-8282 / UCD 70-5)</name>
    <name type="common">Yeast</name>
    <name type="synonym">Fabospora phaffii</name>
    <dbReference type="NCBI Taxonomy" id="1071381"/>
    <lineage>
        <taxon>Eukaryota</taxon>
        <taxon>Fungi</taxon>
        <taxon>Dikarya</taxon>
        <taxon>Ascomycota</taxon>
        <taxon>Saccharomycotina</taxon>
        <taxon>Saccharomycetes</taxon>
        <taxon>Saccharomycetales</taxon>
        <taxon>Saccharomycetaceae</taxon>
        <taxon>Tetrapisispora</taxon>
    </lineage>
</organism>
<dbReference type="KEGG" id="tpf:TPHA_0C01230"/>
<protein>
    <recommendedName>
        <fullName evidence="3">BAR domain-containing protein</fullName>
    </recommendedName>
</protein>
<evidence type="ECO:0000313" key="1">
    <source>
        <dbReference type="EMBL" id="CCE62279.1"/>
    </source>
</evidence>
<dbReference type="InterPro" id="IPR027267">
    <property type="entry name" value="AH/BAR_dom_sf"/>
</dbReference>
<dbReference type="OrthoDB" id="5549748at2759"/>
<dbReference type="CDD" id="cd07600">
    <property type="entry name" value="BAR_Gvp36"/>
    <property type="match status" value="1"/>
</dbReference>
<dbReference type="EMBL" id="HE612858">
    <property type="protein sequence ID" value="CCE62279.1"/>
    <property type="molecule type" value="Genomic_DNA"/>
</dbReference>
<keyword evidence="2" id="KW-1185">Reference proteome</keyword>
<proteinExistence type="predicted"/>
<dbReference type="HOGENOM" id="CLU_059017_0_0_1"/>
<sequence>MSFNDFASSLTQKFQELSTVVSERTQDLGTSIPSIASSTQRLVQEKLGNVTDISQLPQEYLELEKEIDTIKLVYEHFLKITSIYDNESYDYPKYVSDSVNDYSKLFQSKIEDLSRATSAEEAQNILVTPGPITEPRTLNYALSKVALTSSESLNQLQDPNVSAVASTLLKFSDMQTKIAQQRLQQDTLIQTKVNKVIKEKLSSLIEKATKSRRDVQYKRLQYDVARSKLAQAKPEKEAALRVEMESLEEQFAQATESATVTMQDVISQSKFLDTLKNLVEAQLSYFENSANLLKELLPEFESSSA</sequence>
<name>G8BRA3_TETPH</name>
<reference evidence="1 2" key="1">
    <citation type="journal article" date="2011" name="Proc. Natl. Acad. Sci. U.S.A.">
        <title>Evolutionary erosion of yeast sex chromosomes by mating-type switching accidents.</title>
        <authorList>
            <person name="Gordon J.L."/>
            <person name="Armisen D."/>
            <person name="Proux-Wera E."/>
            <person name="Oheigeartaigh S.S."/>
            <person name="Byrne K.P."/>
            <person name="Wolfe K.H."/>
        </authorList>
    </citation>
    <scope>NUCLEOTIDE SEQUENCE [LARGE SCALE GENOMIC DNA]</scope>
    <source>
        <strain evidence="2">ATCC 24235 / CBS 4417 / NBRC 1672 / NRRL Y-8282 / UCD 70-5</strain>
    </source>
</reference>
<evidence type="ECO:0000313" key="2">
    <source>
        <dbReference type="Proteomes" id="UP000005666"/>
    </source>
</evidence>
<dbReference type="SUPFAM" id="SSF103657">
    <property type="entry name" value="BAR/IMD domain-like"/>
    <property type="match status" value="1"/>
</dbReference>
<dbReference type="STRING" id="1071381.G8BRA3"/>
<dbReference type="Pfam" id="PF10455">
    <property type="entry name" value="BAR_2"/>
    <property type="match status" value="1"/>
</dbReference>
<dbReference type="GeneID" id="11534109"/>